<organism evidence="1 2">
    <name type="scientific">Cytobacillus depressus</name>
    <dbReference type="NCBI Taxonomy" id="1602942"/>
    <lineage>
        <taxon>Bacteria</taxon>
        <taxon>Bacillati</taxon>
        <taxon>Bacillota</taxon>
        <taxon>Bacilli</taxon>
        <taxon>Bacillales</taxon>
        <taxon>Bacillaceae</taxon>
        <taxon>Cytobacillus</taxon>
    </lineage>
</organism>
<reference evidence="1 2" key="1">
    <citation type="journal article" date="2016" name="Antonie Van Leeuwenhoek">
        <title>Bacillus depressus sp. nov., isolated from soil of a sunflower field.</title>
        <authorList>
            <person name="Wei X."/>
            <person name="Xin D."/>
            <person name="Xin Y."/>
            <person name="Zhang H."/>
            <person name="Wang T."/>
            <person name="Zhang J."/>
        </authorList>
    </citation>
    <scope>NUCLEOTIDE SEQUENCE [LARGE SCALE GENOMIC DNA]</scope>
    <source>
        <strain evidence="1 2">BZ1</strain>
    </source>
</reference>
<accession>A0A6L3V6H4</accession>
<proteinExistence type="predicted"/>
<name>A0A6L3V6H4_9BACI</name>
<keyword evidence="2" id="KW-1185">Reference proteome</keyword>
<evidence type="ECO:0000313" key="1">
    <source>
        <dbReference type="EMBL" id="KAB2331553.1"/>
    </source>
</evidence>
<dbReference type="EMBL" id="WBOS01000011">
    <property type="protein sequence ID" value="KAB2331553.1"/>
    <property type="molecule type" value="Genomic_DNA"/>
</dbReference>
<dbReference type="Proteomes" id="UP000481030">
    <property type="component" value="Unassembled WGS sequence"/>
</dbReference>
<gene>
    <name evidence="1" type="ORF">F7731_18385</name>
</gene>
<dbReference type="OrthoDB" id="2721244at2"/>
<dbReference type="RefSeq" id="WP_151536252.1">
    <property type="nucleotide sequence ID" value="NZ_WBOS01000011.1"/>
</dbReference>
<sequence length="108" mass="12474">MNDNTDKSIVGYTLFKPTGVRHEFPFVDLVKQQVIGTVLYKEKIYMTVVIDLKADTIQVQGDIAELRDLTISRDSYIDMFKGQAKFFIDNNISNPKKYYDELINNQST</sequence>
<evidence type="ECO:0000313" key="2">
    <source>
        <dbReference type="Proteomes" id="UP000481030"/>
    </source>
</evidence>
<dbReference type="AlphaFoldDB" id="A0A6L3V6H4"/>
<comment type="caution">
    <text evidence="1">The sequence shown here is derived from an EMBL/GenBank/DDBJ whole genome shotgun (WGS) entry which is preliminary data.</text>
</comment>
<protein>
    <submittedName>
        <fullName evidence="1">Uncharacterized protein</fullName>
    </submittedName>
</protein>